<evidence type="ECO:0000256" key="1">
    <source>
        <dbReference type="ARBA" id="ARBA00010552"/>
    </source>
</evidence>
<dbReference type="CDD" id="cd00448">
    <property type="entry name" value="YjgF_YER057c_UK114_family"/>
    <property type="match status" value="1"/>
</dbReference>
<comment type="similarity">
    <text evidence="1">Belongs to the RutC family.</text>
</comment>
<protein>
    <submittedName>
        <fullName evidence="2">Translation initiation inhibitor</fullName>
    </submittedName>
</protein>
<dbReference type="GO" id="GO:0019239">
    <property type="term" value="F:deaminase activity"/>
    <property type="evidence" value="ECO:0007669"/>
    <property type="project" value="TreeGrafter"/>
</dbReference>
<dbReference type="Proteomes" id="UP000077829">
    <property type="component" value="Chromosome"/>
</dbReference>
<reference evidence="2 3" key="1">
    <citation type="submission" date="2016-05" db="EMBL/GenBank/DDBJ databases">
        <title>Complete genome sequence of Pseudomonas antarctica PAMC 27494.</title>
        <authorList>
            <person name="Lee J."/>
        </authorList>
    </citation>
    <scope>NUCLEOTIDE SEQUENCE [LARGE SCALE GENOMIC DNA]</scope>
    <source>
        <strain evidence="2 3">PAMC 27494</strain>
    </source>
</reference>
<dbReference type="Pfam" id="PF01042">
    <property type="entry name" value="Ribonuc_L-PSP"/>
    <property type="match status" value="1"/>
</dbReference>
<dbReference type="PANTHER" id="PTHR11803:SF58">
    <property type="entry name" value="PROTEIN HMF1-RELATED"/>
    <property type="match status" value="1"/>
</dbReference>
<dbReference type="AlphaFoldDB" id="A0A172Z001"/>
<proteinExistence type="inferred from homology"/>
<dbReference type="Gene3D" id="3.30.1330.40">
    <property type="entry name" value="RutC-like"/>
    <property type="match status" value="1"/>
</dbReference>
<dbReference type="PANTHER" id="PTHR11803">
    <property type="entry name" value="2-IMINOBUTANOATE/2-IMINOPROPANOATE DEAMINASE RIDA"/>
    <property type="match status" value="1"/>
</dbReference>
<dbReference type="GO" id="GO:0005829">
    <property type="term" value="C:cytosol"/>
    <property type="evidence" value="ECO:0007669"/>
    <property type="project" value="TreeGrafter"/>
</dbReference>
<evidence type="ECO:0000313" key="2">
    <source>
        <dbReference type="EMBL" id="ANF85658.1"/>
    </source>
</evidence>
<dbReference type="EMBL" id="CP015600">
    <property type="protein sequence ID" value="ANF85658.1"/>
    <property type="molecule type" value="Genomic_DNA"/>
</dbReference>
<dbReference type="SUPFAM" id="SSF55298">
    <property type="entry name" value="YjgF-like"/>
    <property type="match status" value="1"/>
</dbReference>
<sequence>MSTQTSIYNHGVAWEEGHSVSQGYSVNGTIFIAGQFSHTLEGEFVDGDAAAQTRKTLENLDHVLAGFGVGRSNIAAVDIFLVHAKRDFEAVVAVWKDYIGTHRPAATLVGVNYLASDAQIVEIKAVAHAD</sequence>
<accession>A0A172Z001</accession>
<gene>
    <name evidence="2" type="ORF">A7J50_2250</name>
</gene>
<name>A0A172Z001_9PSED</name>
<dbReference type="InterPro" id="IPR035959">
    <property type="entry name" value="RutC-like_sf"/>
</dbReference>
<dbReference type="STRING" id="219572.A7J50_2250"/>
<evidence type="ECO:0000313" key="3">
    <source>
        <dbReference type="Proteomes" id="UP000077829"/>
    </source>
</evidence>
<dbReference type="InterPro" id="IPR006175">
    <property type="entry name" value="YjgF/YER057c/UK114"/>
</dbReference>
<dbReference type="RefSeq" id="WP_064451850.1">
    <property type="nucleotide sequence ID" value="NZ_CP015600.1"/>
</dbReference>
<organism evidence="2 3">
    <name type="scientific">Pseudomonas antarctica</name>
    <dbReference type="NCBI Taxonomy" id="219572"/>
    <lineage>
        <taxon>Bacteria</taxon>
        <taxon>Pseudomonadati</taxon>
        <taxon>Pseudomonadota</taxon>
        <taxon>Gammaproteobacteria</taxon>
        <taxon>Pseudomonadales</taxon>
        <taxon>Pseudomonadaceae</taxon>
        <taxon>Pseudomonas</taxon>
    </lineage>
</organism>
<dbReference type="KEGG" id="panr:A7J50_2250"/>
<dbReference type="PATRIC" id="fig|219572.3.peg.2307"/>